<dbReference type="Proteomes" id="UP001255246">
    <property type="component" value="Unassembled WGS sequence"/>
</dbReference>
<sequence>MKSHFSLTDNEFLIQLETATLKPEFFDHQAHLRLAWLNINRFGIETAVKKTSFYLKKYVHSLDEQDKFNQTLTVAALKAVYHFKLKSKSTNFKNFIEEFPRLLYNFKDLMAMHYGFDIYHSEYAKKTYLAPDLLPFD</sequence>
<evidence type="ECO:0000313" key="1">
    <source>
        <dbReference type="EMBL" id="MDT0605907.1"/>
    </source>
</evidence>
<dbReference type="RefSeq" id="WP_311349471.1">
    <property type="nucleotide sequence ID" value="NZ_JAVRHR010000001.1"/>
</dbReference>
<keyword evidence="2" id="KW-1185">Reference proteome</keyword>
<dbReference type="EMBL" id="JAVRHR010000001">
    <property type="protein sequence ID" value="MDT0605907.1"/>
    <property type="molecule type" value="Genomic_DNA"/>
</dbReference>
<accession>A0ABU3A6V5</accession>
<name>A0ABU3A6V5_9FLAO</name>
<reference evidence="1 2" key="1">
    <citation type="submission" date="2023-09" db="EMBL/GenBank/DDBJ databases">
        <authorList>
            <person name="Rey-Velasco X."/>
        </authorList>
    </citation>
    <scope>NUCLEOTIDE SEQUENCE [LARGE SCALE GENOMIC DNA]</scope>
    <source>
        <strain evidence="1 2">F388</strain>
    </source>
</reference>
<proteinExistence type="predicted"/>
<evidence type="ECO:0000313" key="2">
    <source>
        <dbReference type="Proteomes" id="UP001255246"/>
    </source>
</evidence>
<protein>
    <submittedName>
        <fullName evidence="1">Uncharacterized protein</fullName>
    </submittedName>
</protein>
<organism evidence="1 2">
    <name type="scientific">Croceitalea rosinachiae</name>
    <dbReference type="NCBI Taxonomy" id="3075596"/>
    <lineage>
        <taxon>Bacteria</taxon>
        <taxon>Pseudomonadati</taxon>
        <taxon>Bacteroidota</taxon>
        <taxon>Flavobacteriia</taxon>
        <taxon>Flavobacteriales</taxon>
        <taxon>Flavobacteriaceae</taxon>
        <taxon>Croceitalea</taxon>
    </lineage>
</organism>
<gene>
    <name evidence="1" type="ORF">RM706_02645</name>
</gene>
<comment type="caution">
    <text evidence="1">The sequence shown here is derived from an EMBL/GenBank/DDBJ whole genome shotgun (WGS) entry which is preliminary data.</text>
</comment>